<evidence type="ECO:0000259" key="2">
    <source>
        <dbReference type="Pfam" id="PF20150"/>
    </source>
</evidence>
<name>A0A370U124_9HELO</name>
<feature type="domain" description="2EXR" evidence="2">
    <location>
        <begin position="43"/>
        <end position="150"/>
    </location>
</feature>
<sequence length="359" mass="40446">MLSSLEDQAGCQGSKSVTKAPSEPLTGATPAKAPSPPVKLSSFTLFQQLPVELRLAIWEFAFFDESEARVIRIDNKRQGSPLPNNRRLDKWIISSTPRLIRASNFESLEVLRATIEPLLRKRFDVWFGFFNPMCDHPGDLHVMANLDIDTVSVDFSDYTDFSAFVDFSSIRHLALGVEKSGPNGDDIILPSAWLPLSTGLPNLRSLKLVVGQRNISDPSGGCKPNYCLVDINPQFSGLRGRRLYSEQMTRSLTKLVHMVRNIESYRKAFQRFRHTHEDGQRWQILSFGVACLVTGPLKLEDPNSRLHCAVSHRIFTSTQYHQQRISTTEGDSQIEPVKHIFELQMNGMGGGIVVPRHMR</sequence>
<evidence type="ECO:0000313" key="3">
    <source>
        <dbReference type="EMBL" id="RDL41468.1"/>
    </source>
</evidence>
<reference evidence="3 4" key="1">
    <citation type="journal article" date="2018" name="IMA Fungus">
        <title>IMA Genome-F 9: Draft genome sequence of Annulohypoxylon stygium, Aspergillus mulundensis, Berkeleyomyces basicola (syn. Thielaviopsis basicola), Ceratocystis smalleyi, two Cercospora beticola strains, Coleophoma cylindrospora, Fusarium fracticaudum, Phialophora cf. hyalina, and Morchella septimelata.</title>
        <authorList>
            <person name="Wingfield B.D."/>
            <person name="Bills G.F."/>
            <person name="Dong Y."/>
            <person name="Huang W."/>
            <person name="Nel W.J."/>
            <person name="Swalarsk-Parry B.S."/>
            <person name="Vaghefi N."/>
            <person name="Wilken P.M."/>
            <person name="An Z."/>
            <person name="de Beer Z.W."/>
            <person name="De Vos L."/>
            <person name="Chen L."/>
            <person name="Duong T.A."/>
            <person name="Gao Y."/>
            <person name="Hammerbacher A."/>
            <person name="Kikkert J.R."/>
            <person name="Li Y."/>
            <person name="Li H."/>
            <person name="Li K."/>
            <person name="Li Q."/>
            <person name="Liu X."/>
            <person name="Ma X."/>
            <person name="Naidoo K."/>
            <person name="Pethybridge S.J."/>
            <person name="Sun J."/>
            <person name="Steenkamp E.T."/>
            <person name="van der Nest M.A."/>
            <person name="van Wyk S."/>
            <person name="Wingfield M.J."/>
            <person name="Xiong C."/>
            <person name="Yue Q."/>
            <person name="Zhang X."/>
        </authorList>
    </citation>
    <scope>NUCLEOTIDE SEQUENCE [LARGE SCALE GENOMIC DNA]</scope>
    <source>
        <strain evidence="3 4">BP 5553</strain>
    </source>
</reference>
<organism evidence="3 4">
    <name type="scientific">Venustampulla echinocandica</name>
    <dbReference type="NCBI Taxonomy" id="2656787"/>
    <lineage>
        <taxon>Eukaryota</taxon>
        <taxon>Fungi</taxon>
        <taxon>Dikarya</taxon>
        <taxon>Ascomycota</taxon>
        <taxon>Pezizomycotina</taxon>
        <taxon>Leotiomycetes</taxon>
        <taxon>Helotiales</taxon>
        <taxon>Pleuroascaceae</taxon>
        <taxon>Venustampulla</taxon>
    </lineage>
</organism>
<feature type="compositionally biased region" description="Polar residues" evidence="1">
    <location>
        <begin position="1"/>
        <end position="19"/>
    </location>
</feature>
<dbReference type="Pfam" id="PF20150">
    <property type="entry name" value="2EXR"/>
    <property type="match status" value="1"/>
</dbReference>
<dbReference type="InterPro" id="IPR045518">
    <property type="entry name" value="2EXR"/>
</dbReference>
<dbReference type="PANTHER" id="PTHR35910:SF6">
    <property type="entry name" value="2EXR DOMAIN-CONTAINING PROTEIN"/>
    <property type="match status" value="1"/>
</dbReference>
<accession>A0A370U124</accession>
<dbReference type="RefSeq" id="XP_031874124.1">
    <property type="nucleotide sequence ID" value="XM_032010070.1"/>
</dbReference>
<protein>
    <recommendedName>
        <fullName evidence="2">2EXR domain-containing protein</fullName>
    </recommendedName>
</protein>
<dbReference type="PANTHER" id="PTHR35910">
    <property type="entry name" value="2EXR DOMAIN-CONTAINING PROTEIN"/>
    <property type="match status" value="1"/>
</dbReference>
<dbReference type="OrthoDB" id="3513892at2759"/>
<dbReference type="Proteomes" id="UP000254866">
    <property type="component" value="Unassembled WGS sequence"/>
</dbReference>
<dbReference type="AlphaFoldDB" id="A0A370U124"/>
<comment type="caution">
    <text evidence="3">The sequence shown here is derived from an EMBL/GenBank/DDBJ whole genome shotgun (WGS) entry which is preliminary data.</text>
</comment>
<dbReference type="GeneID" id="43594296"/>
<keyword evidence="4" id="KW-1185">Reference proteome</keyword>
<gene>
    <name evidence="3" type="ORF">BP5553_01447</name>
</gene>
<evidence type="ECO:0000313" key="4">
    <source>
        <dbReference type="Proteomes" id="UP000254866"/>
    </source>
</evidence>
<dbReference type="EMBL" id="NPIC01000001">
    <property type="protein sequence ID" value="RDL41468.1"/>
    <property type="molecule type" value="Genomic_DNA"/>
</dbReference>
<feature type="region of interest" description="Disordered" evidence="1">
    <location>
        <begin position="1"/>
        <end position="37"/>
    </location>
</feature>
<proteinExistence type="predicted"/>
<evidence type="ECO:0000256" key="1">
    <source>
        <dbReference type="SAM" id="MobiDB-lite"/>
    </source>
</evidence>